<dbReference type="AlphaFoldDB" id="A0A8S4S8C8"/>
<evidence type="ECO:0000313" key="2">
    <source>
        <dbReference type="Proteomes" id="UP000838756"/>
    </source>
</evidence>
<evidence type="ECO:0000313" key="1">
    <source>
        <dbReference type="EMBL" id="CAH2247617.1"/>
    </source>
</evidence>
<dbReference type="EMBL" id="CAKXAJ010025963">
    <property type="protein sequence ID" value="CAH2247617.1"/>
    <property type="molecule type" value="Genomic_DNA"/>
</dbReference>
<name>A0A8S4S8C8_9NEOP</name>
<dbReference type="Proteomes" id="UP000838756">
    <property type="component" value="Unassembled WGS sequence"/>
</dbReference>
<protein>
    <submittedName>
        <fullName evidence="1">Jg776 protein</fullName>
    </submittedName>
</protein>
<gene>
    <name evidence="1" type="primary">jg776</name>
    <name evidence="1" type="ORF">PAEG_LOCUS21625</name>
</gene>
<reference evidence="1" key="1">
    <citation type="submission" date="2022-03" db="EMBL/GenBank/DDBJ databases">
        <authorList>
            <person name="Lindestad O."/>
        </authorList>
    </citation>
    <scope>NUCLEOTIDE SEQUENCE</scope>
</reference>
<keyword evidence="2" id="KW-1185">Reference proteome</keyword>
<sequence>MVLEIDNWFEFIFIALKVYCDEKPVDKVKLVPFLCQNGLQQMPMETIYPFEVEISPGTRSSVMKERPERDSLSLSLVAPQQPATCLRQVAAIFALTKTWDCSQGYFDTNLQETAAEACDEQHSVVLTESGCHLHQPRAEEAPHENAPPSQGIR</sequence>
<accession>A0A8S4S8C8</accession>
<organism evidence="1 2">
    <name type="scientific">Pararge aegeria aegeria</name>
    <dbReference type="NCBI Taxonomy" id="348720"/>
    <lineage>
        <taxon>Eukaryota</taxon>
        <taxon>Metazoa</taxon>
        <taxon>Ecdysozoa</taxon>
        <taxon>Arthropoda</taxon>
        <taxon>Hexapoda</taxon>
        <taxon>Insecta</taxon>
        <taxon>Pterygota</taxon>
        <taxon>Neoptera</taxon>
        <taxon>Endopterygota</taxon>
        <taxon>Lepidoptera</taxon>
        <taxon>Glossata</taxon>
        <taxon>Ditrysia</taxon>
        <taxon>Papilionoidea</taxon>
        <taxon>Nymphalidae</taxon>
        <taxon>Satyrinae</taxon>
        <taxon>Satyrini</taxon>
        <taxon>Parargina</taxon>
        <taxon>Pararge</taxon>
    </lineage>
</organism>
<comment type="caution">
    <text evidence="1">The sequence shown here is derived from an EMBL/GenBank/DDBJ whole genome shotgun (WGS) entry which is preliminary data.</text>
</comment>
<proteinExistence type="predicted"/>